<evidence type="ECO:0000313" key="4">
    <source>
        <dbReference type="Proteomes" id="UP000071962"/>
    </source>
</evidence>
<dbReference type="CDD" id="cd07197">
    <property type="entry name" value="nitrilase"/>
    <property type="match status" value="1"/>
</dbReference>
<evidence type="ECO:0000313" key="3">
    <source>
        <dbReference type="EMBL" id="CYW85920.1"/>
    </source>
</evidence>
<dbReference type="PANTHER" id="PTHR43674">
    <property type="entry name" value="NITRILASE C965.09-RELATED"/>
    <property type="match status" value="1"/>
</dbReference>
<dbReference type="Pfam" id="PF00795">
    <property type="entry name" value="CN_hydrolase"/>
    <property type="match status" value="1"/>
</dbReference>
<dbReference type="InterPro" id="IPR003010">
    <property type="entry name" value="C-N_Hydrolase"/>
</dbReference>
<dbReference type="AlphaFoldDB" id="A0A0Z8RNX7"/>
<organism evidence="3 4">
    <name type="scientific">Streptococcus suis</name>
    <dbReference type="NCBI Taxonomy" id="1307"/>
    <lineage>
        <taxon>Bacteria</taxon>
        <taxon>Bacillati</taxon>
        <taxon>Bacillota</taxon>
        <taxon>Bacilli</taxon>
        <taxon>Lactobacillales</taxon>
        <taxon>Streptococcaceae</taxon>
        <taxon>Streptococcus</taxon>
    </lineage>
</organism>
<dbReference type="EMBL" id="FIKT01000006">
    <property type="protein sequence ID" value="CYW85920.1"/>
    <property type="molecule type" value="Genomic_DNA"/>
</dbReference>
<proteinExistence type="predicted"/>
<dbReference type="Proteomes" id="UP000071962">
    <property type="component" value="Unassembled WGS sequence"/>
</dbReference>
<dbReference type="InterPro" id="IPR050345">
    <property type="entry name" value="Aliph_Amidase/BUP"/>
</dbReference>
<accession>A0A0Z8RNX7</accession>
<dbReference type="PROSITE" id="PS50263">
    <property type="entry name" value="CN_HYDROLASE"/>
    <property type="match status" value="1"/>
</dbReference>
<evidence type="ECO:0000259" key="2">
    <source>
        <dbReference type="PROSITE" id="PS50263"/>
    </source>
</evidence>
<evidence type="ECO:0000256" key="1">
    <source>
        <dbReference type="ARBA" id="ARBA00022801"/>
    </source>
</evidence>
<dbReference type="InterPro" id="IPR036526">
    <property type="entry name" value="C-N_Hydrolase_sf"/>
</dbReference>
<dbReference type="PANTHER" id="PTHR43674:SF16">
    <property type="entry name" value="CARBON-NITROGEN FAMILY, PUTATIVE (AFU_ORTHOLOGUE AFUA_5G02350)-RELATED"/>
    <property type="match status" value="1"/>
</dbReference>
<dbReference type="Gene3D" id="3.60.110.10">
    <property type="entry name" value="Carbon-nitrogen hydrolase"/>
    <property type="match status" value="1"/>
</dbReference>
<dbReference type="RefSeq" id="WP_044762195.1">
    <property type="nucleotide sequence ID" value="NZ_CEKS01000022.1"/>
</dbReference>
<protein>
    <submittedName>
        <fullName evidence="3">NAD synthetase</fullName>
    </submittedName>
</protein>
<gene>
    <name evidence="3" type="ORF">ERS132551_00688</name>
</gene>
<keyword evidence="1" id="KW-0378">Hydrolase</keyword>
<reference evidence="3 4" key="1">
    <citation type="submission" date="2016-02" db="EMBL/GenBank/DDBJ databases">
        <authorList>
            <consortium name="Pathogen Informatics"/>
        </authorList>
    </citation>
    <scope>NUCLEOTIDE SEQUENCE [LARGE SCALE GENOMIC DNA]</scope>
    <source>
        <strain evidence="3 4">SS1062</strain>
    </source>
</reference>
<name>A0A0Z8RNX7_STRSU</name>
<feature type="domain" description="CN hydrolase" evidence="2">
    <location>
        <begin position="1"/>
        <end position="242"/>
    </location>
</feature>
<dbReference type="GO" id="GO:0016811">
    <property type="term" value="F:hydrolase activity, acting on carbon-nitrogen (but not peptide) bonds, in linear amides"/>
    <property type="evidence" value="ECO:0007669"/>
    <property type="project" value="TreeGrafter"/>
</dbReference>
<dbReference type="SUPFAM" id="SSF56317">
    <property type="entry name" value="Carbon-nitrogen hydrolase"/>
    <property type="match status" value="1"/>
</dbReference>
<sequence length="243" mass="27895">MKIGLVAGLMSHGQIEVQLNRIEEYLKNNTACDLLVFGEAYLHGFYGLNWNFWDDCQLACSLDSQPIQTLRKLAKQYETALSVGFIELLGEHLYSSQIFIDHLGQILDCYRRISKGWKETDNENYREGKEFSALTYKNKRFATAICGDIWYNHLIDQLAQLDYDCVLWSVYINYSEDLWNKEGKQDYCEQTEKLNTPVFMVNSFDTLAGQTARGGAFQFSNGKIIKQLELGKNGVCIVDLPSF</sequence>